<feature type="non-terminal residue" evidence="2">
    <location>
        <position position="92"/>
    </location>
</feature>
<organism evidence="2 3">
    <name type="scientific">Scytalidium lignicola</name>
    <name type="common">Hyphomycete</name>
    <dbReference type="NCBI Taxonomy" id="5539"/>
    <lineage>
        <taxon>Eukaryota</taxon>
        <taxon>Fungi</taxon>
        <taxon>Dikarya</taxon>
        <taxon>Ascomycota</taxon>
        <taxon>Pezizomycotina</taxon>
        <taxon>Leotiomycetes</taxon>
        <taxon>Leotiomycetes incertae sedis</taxon>
        <taxon>Scytalidium</taxon>
    </lineage>
</organism>
<comment type="caution">
    <text evidence="2">The sequence shown here is derived from an EMBL/GenBank/DDBJ whole genome shotgun (WGS) entry which is preliminary data.</text>
</comment>
<dbReference type="AlphaFoldDB" id="A0A3E2HD11"/>
<gene>
    <name evidence="2" type="ORF">B7463_g5010</name>
</gene>
<evidence type="ECO:0000313" key="2">
    <source>
        <dbReference type="EMBL" id="RFU31304.1"/>
    </source>
</evidence>
<reference evidence="2 3" key="1">
    <citation type="submission" date="2018-05" db="EMBL/GenBank/DDBJ databases">
        <title>Draft genome sequence of Scytalidium lignicola DSM 105466, a ubiquitous saprotrophic fungus.</title>
        <authorList>
            <person name="Buettner E."/>
            <person name="Gebauer A.M."/>
            <person name="Hofrichter M."/>
            <person name="Liers C."/>
            <person name="Kellner H."/>
        </authorList>
    </citation>
    <scope>NUCLEOTIDE SEQUENCE [LARGE SCALE GENOMIC DNA]</scope>
    <source>
        <strain evidence="2 3">DSM 105466</strain>
    </source>
</reference>
<accession>A0A3E2HD11</accession>
<protein>
    <submittedName>
        <fullName evidence="2">Uncharacterized protein</fullName>
    </submittedName>
</protein>
<evidence type="ECO:0000313" key="3">
    <source>
        <dbReference type="Proteomes" id="UP000258309"/>
    </source>
</evidence>
<name>A0A3E2HD11_SCYLI</name>
<dbReference type="EMBL" id="NCSJ02000078">
    <property type="protein sequence ID" value="RFU31304.1"/>
    <property type="molecule type" value="Genomic_DNA"/>
</dbReference>
<feature type="region of interest" description="Disordered" evidence="1">
    <location>
        <begin position="1"/>
        <end position="51"/>
    </location>
</feature>
<feature type="non-terminal residue" evidence="2">
    <location>
        <position position="1"/>
    </location>
</feature>
<keyword evidence="3" id="KW-1185">Reference proteome</keyword>
<dbReference type="Proteomes" id="UP000258309">
    <property type="component" value="Unassembled WGS sequence"/>
</dbReference>
<evidence type="ECO:0000256" key="1">
    <source>
        <dbReference type="SAM" id="MobiDB-lite"/>
    </source>
</evidence>
<sequence length="92" mass="10252">MVHNAEGPNYETLSPKRKRQLSAEAKARYKGGEEDITNSAPIGLRSVESNTRNPDVQCVYSITAAQYKRVTITELDNDSSHTKDNGEGKFHE</sequence>
<proteinExistence type="predicted"/>